<gene>
    <name evidence="1" type="ORF">METZ01_LOCUS486191</name>
</gene>
<proteinExistence type="predicted"/>
<accession>A0A383CLU8</accession>
<dbReference type="InterPro" id="IPR013320">
    <property type="entry name" value="ConA-like_dom_sf"/>
</dbReference>
<dbReference type="SUPFAM" id="SSF49899">
    <property type="entry name" value="Concanavalin A-like lectins/glucanases"/>
    <property type="match status" value="1"/>
</dbReference>
<reference evidence="1" key="1">
    <citation type="submission" date="2018-05" db="EMBL/GenBank/DDBJ databases">
        <authorList>
            <person name="Lanie J.A."/>
            <person name="Ng W.-L."/>
            <person name="Kazmierczak K.M."/>
            <person name="Andrzejewski T.M."/>
            <person name="Davidsen T.M."/>
            <person name="Wayne K.J."/>
            <person name="Tettelin H."/>
            <person name="Glass J.I."/>
            <person name="Rusch D."/>
            <person name="Podicherti R."/>
            <person name="Tsui H.-C.T."/>
            <person name="Winkler M.E."/>
        </authorList>
    </citation>
    <scope>NUCLEOTIDE SEQUENCE</scope>
</reference>
<dbReference type="Gene3D" id="2.60.120.200">
    <property type="match status" value="1"/>
</dbReference>
<dbReference type="AlphaFoldDB" id="A0A383CLU8"/>
<organism evidence="1">
    <name type="scientific">marine metagenome</name>
    <dbReference type="NCBI Taxonomy" id="408172"/>
    <lineage>
        <taxon>unclassified sequences</taxon>
        <taxon>metagenomes</taxon>
        <taxon>ecological metagenomes</taxon>
    </lineage>
</organism>
<name>A0A383CLU8_9ZZZZ</name>
<feature type="non-terminal residue" evidence="1">
    <location>
        <position position="93"/>
    </location>
</feature>
<protein>
    <submittedName>
        <fullName evidence="1">Uncharacterized protein</fullName>
    </submittedName>
</protein>
<evidence type="ECO:0000313" key="1">
    <source>
        <dbReference type="EMBL" id="SVE33337.1"/>
    </source>
</evidence>
<sequence>MWLVQRFISLSVVLVMCVISVRMTSAEVVGVWLFDENKGDTVKAQGYNHDGEFVGGVKWEKAGKFGSAVRFNGTTGHIEIPDPEHTLTPKHIT</sequence>
<dbReference type="EMBL" id="UINC01210046">
    <property type="protein sequence ID" value="SVE33337.1"/>
    <property type="molecule type" value="Genomic_DNA"/>
</dbReference>